<sequence length="99" mass="10993">MTEAANLEAISPAAGVAISHDVPLATMLLNWCMAPSFAGWRITGSANRELLLQRLPRGCIVAVSTIVLQCYFRLRLQHRRFPSSSKQKGLKIKKILKCE</sequence>
<dbReference type="AlphaFoldDB" id="A0AA88A6A1"/>
<accession>A0AA88A6A1</accession>
<reference evidence="1" key="1">
    <citation type="submission" date="2023-07" db="EMBL/GenBank/DDBJ databases">
        <title>draft genome sequence of fig (Ficus carica).</title>
        <authorList>
            <person name="Takahashi T."/>
            <person name="Nishimura K."/>
        </authorList>
    </citation>
    <scope>NUCLEOTIDE SEQUENCE</scope>
</reference>
<protein>
    <submittedName>
        <fullName evidence="1">Uncharacterized protein</fullName>
    </submittedName>
</protein>
<evidence type="ECO:0000313" key="1">
    <source>
        <dbReference type="EMBL" id="GMN45367.1"/>
    </source>
</evidence>
<organism evidence="1 2">
    <name type="scientific">Ficus carica</name>
    <name type="common">Common fig</name>
    <dbReference type="NCBI Taxonomy" id="3494"/>
    <lineage>
        <taxon>Eukaryota</taxon>
        <taxon>Viridiplantae</taxon>
        <taxon>Streptophyta</taxon>
        <taxon>Embryophyta</taxon>
        <taxon>Tracheophyta</taxon>
        <taxon>Spermatophyta</taxon>
        <taxon>Magnoliopsida</taxon>
        <taxon>eudicotyledons</taxon>
        <taxon>Gunneridae</taxon>
        <taxon>Pentapetalae</taxon>
        <taxon>rosids</taxon>
        <taxon>fabids</taxon>
        <taxon>Rosales</taxon>
        <taxon>Moraceae</taxon>
        <taxon>Ficeae</taxon>
        <taxon>Ficus</taxon>
    </lineage>
</organism>
<gene>
    <name evidence="1" type="ORF">TIFTF001_014568</name>
</gene>
<dbReference type="Proteomes" id="UP001187192">
    <property type="component" value="Unassembled WGS sequence"/>
</dbReference>
<name>A0AA88A6A1_FICCA</name>
<proteinExistence type="predicted"/>
<keyword evidence="2" id="KW-1185">Reference proteome</keyword>
<evidence type="ECO:0000313" key="2">
    <source>
        <dbReference type="Proteomes" id="UP001187192"/>
    </source>
</evidence>
<dbReference type="EMBL" id="BTGU01000020">
    <property type="protein sequence ID" value="GMN45367.1"/>
    <property type="molecule type" value="Genomic_DNA"/>
</dbReference>
<comment type="caution">
    <text evidence="1">The sequence shown here is derived from an EMBL/GenBank/DDBJ whole genome shotgun (WGS) entry which is preliminary data.</text>
</comment>